<dbReference type="RefSeq" id="WP_290254713.1">
    <property type="nucleotide sequence ID" value="NZ_JAUGQQ010000005.1"/>
</dbReference>
<dbReference type="SUPFAM" id="SSF56925">
    <property type="entry name" value="OMPA-like"/>
    <property type="match status" value="1"/>
</dbReference>
<dbReference type="EMBL" id="JAUGQQ010000005">
    <property type="protein sequence ID" value="MDN3724625.1"/>
    <property type="molecule type" value="Genomic_DNA"/>
</dbReference>
<dbReference type="InterPro" id="IPR005534">
    <property type="entry name" value="Curli_assmbl/transp-comp_CsgG"/>
</dbReference>
<dbReference type="InterPro" id="IPR011250">
    <property type="entry name" value="OMP/PagP_B-barrel"/>
</dbReference>
<evidence type="ECO:0000313" key="7">
    <source>
        <dbReference type="EMBL" id="MDN3724625.1"/>
    </source>
</evidence>
<dbReference type="PANTHER" id="PTHR41164">
    <property type="entry name" value="CURLI PRODUCTION ASSEMBLY/TRANSPORT COMPONENT CSGG"/>
    <property type="match status" value="1"/>
</dbReference>
<accession>A0ABT8DN88</accession>
<evidence type="ECO:0000256" key="6">
    <source>
        <dbReference type="SAM" id="SignalP"/>
    </source>
</evidence>
<sequence>MKIIYKAIPFLVTLFLSSCSAYFNQPMFQEPSRTGELSKSTNKLLDLPPAAQPVEVAVYNFSDQTGQYKAVELGSTFSTAVSQGGTTMLIKALEDSGWFIPIERENLNNLSTERNIIRNTKQEYVKNLNPNEPPLPPLLYAGLLLEGGVISYDTNIITGGIGARYFGLGGSAKYRQDRITVYLRAVSTSNGEILKTVYVSKTILSQAIDASFFRFVKFQRLLEAETGVTQNEPVQLAMKDAIEKAVHDLIIEGIQKQFWSSQGGKEVNDQLVAEYIAEKETDESTLLFDRLQVGRDAQNTLGISLGGNLPDNDYSTQELGFLGSLEYGRHFGRFFNVNLKTSVFRIDNGRQYRNVFASADINGQFALLPNDKLTPFVYAGSGVIISLLDPKNDNAFDTGEPFFKVQYGVGLEYFISKKVGVKLFGEHNLVFTDKLEKAVQGKRNDFYFNFGVGVNYYFKL</sequence>
<reference evidence="7 8" key="1">
    <citation type="submission" date="2023-06" db="EMBL/GenBank/DDBJ databases">
        <authorList>
            <person name="Ye Y.-Q."/>
            <person name="Du Z.-J."/>
        </authorList>
    </citation>
    <scope>NUCLEOTIDE SEQUENCE [LARGE SCALE GENOMIC DNA]</scope>
    <source>
        <strain evidence="7 8">SDUM287046</strain>
    </source>
</reference>
<keyword evidence="3" id="KW-0472">Membrane</keyword>
<dbReference type="Proteomes" id="UP001244787">
    <property type="component" value="Unassembled WGS sequence"/>
</dbReference>
<dbReference type="Gene3D" id="2.40.160.20">
    <property type="match status" value="1"/>
</dbReference>
<evidence type="ECO:0000256" key="1">
    <source>
        <dbReference type="ARBA" id="ARBA00022475"/>
    </source>
</evidence>
<proteinExistence type="predicted"/>
<dbReference type="PROSITE" id="PS51257">
    <property type="entry name" value="PROKAR_LIPOPROTEIN"/>
    <property type="match status" value="1"/>
</dbReference>
<evidence type="ECO:0000256" key="5">
    <source>
        <dbReference type="ARBA" id="ARBA00023288"/>
    </source>
</evidence>
<keyword evidence="5" id="KW-0449">Lipoprotein</keyword>
<name>A0ABT8DN88_9FLAO</name>
<keyword evidence="4" id="KW-0564">Palmitate</keyword>
<evidence type="ECO:0000256" key="2">
    <source>
        <dbReference type="ARBA" id="ARBA00022729"/>
    </source>
</evidence>
<keyword evidence="8" id="KW-1185">Reference proteome</keyword>
<gene>
    <name evidence="7" type="ORF">QRD02_09535</name>
</gene>
<dbReference type="PANTHER" id="PTHR41164:SF1">
    <property type="entry name" value="CURLI PRODUCTION ASSEMBLY_TRANSPORT COMPONENT CSGG"/>
    <property type="match status" value="1"/>
</dbReference>
<feature type="signal peptide" evidence="6">
    <location>
        <begin position="1"/>
        <end position="21"/>
    </location>
</feature>
<keyword evidence="2 6" id="KW-0732">Signal</keyword>
<dbReference type="Pfam" id="PF03783">
    <property type="entry name" value="CsgG"/>
    <property type="match status" value="1"/>
</dbReference>
<dbReference type="Gene3D" id="3.40.50.10610">
    <property type="entry name" value="ABC-type transport auxiliary lipoprotein component"/>
    <property type="match status" value="2"/>
</dbReference>
<protein>
    <submittedName>
        <fullName evidence="7">CsgG/HfaB family protein</fullName>
    </submittedName>
</protein>
<evidence type="ECO:0000313" key="8">
    <source>
        <dbReference type="Proteomes" id="UP001244787"/>
    </source>
</evidence>
<feature type="chain" id="PRO_5045565682" evidence="6">
    <location>
        <begin position="22"/>
        <end position="460"/>
    </location>
</feature>
<organism evidence="7 8">
    <name type="scientific">Aequorivita aurantiaca</name>
    <dbReference type="NCBI Taxonomy" id="3053356"/>
    <lineage>
        <taxon>Bacteria</taxon>
        <taxon>Pseudomonadati</taxon>
        <taxon>Bacteroidota</taxon>
        <taxon>Flavobacteriia</taxon>
        <taxon>Flavobacteriales</taxon>
        <taxon>Flavobacteriaceae</taxon>
        <taxon>Aequorivita</taxon>
    </lineage>
</organism>
<evidence type="ECO:0000256" key="4">
    <source>
        <dbReference type="ARBA" id="ARBA00023139"/>
    </source>
</evidence>
<evidence type="ECO:0000256" key="3">
    <source>
        <dbReference type="ARBA" id="ARBA00023136"/>
    </source>
</evidence>
<comment type="caution">
    <text evidence="7">The sequence shown here is derived from an EMBL/GenBank/DDBJ whole genome shotgun (WGS) entry which is preliminary data.</text>
</comment>
<keyword evidence="1" id="KW-1003">Cell membrane</keyword>